<evidence type="ECO:0000259" key="2">
    <source>
        <dbReference type="Pfam" id="PF13439"/>
    </source>
</evidence>
<dbReference type="Gene3D" id="3.40.50.2000">
    <property type="entry name" value="Glycogen Phosphorylase B"/>
    <property type="match status" value="2"/>
</dbReference>
<dbReference type="PANTHER" id="PTHR12526">
    <property type="entry name" value="GLYCOSYLTRANSFERASE"/>
    <property type="match status" value="1"/>
</dbReference>
<organism evidence="3 4">
    <name type="scientific">Algoriphagus iocasae</name>
    <dbReference type="NCBI Taxonomy" id="1836499"/>
    <lineage>
        <taxon>Bacteria</taxon>
        <taxon>Pseudomonadati</taxon>
        <taxon>Bacteroidota</taxon>
        <taxon>Cytophagia</taxon>
        <taxon>Cytophagales</taxon>
        <taxon>Cyclobacteriaceae</taxon>
        <taxon>Algoriphagus</taxon>
    </lineage>
</organism>
<comment type="caution">
    <text evidence="3">The sequence shown here is derived from an EMBL/GenBank/DDBJ whole genome shotgun (WGS) entry which is preliminary data.</text>
</comment>
<dbReference type="RefSeq" id="WP_184495293.1">
    <property type="nucleotide sequence ID" value="NZ_JACIJO010000002.1"/>
</dbReference>
<proteinExistence type="predicted"/>
<feature type="domain" description="Glycosyl transferase family 1" evidence="1">
    <location>
        <begin position="191"/>
        <end position="360"/>
    </location>
</feature>
<dbReference type="Proteomes" id="UP000588604">
    <property type="component" value="Unassembled WGS sequence"/>
</dbReference>
<dbReference type="InterPro" id="IPR001296">
    <property type="entry name" value="Glyco_trans_1"/>
</dbReference>
<evidence type="ECO:0000313" key="4">
    <source>
        <dbReference type="Proteomes" id="UP000588604"/>
    </source>
</evidence>
<dbReference type="SUPFAM" id="SSF53756">
    <property type="entry name" value="UDP-Glycosyltransferase/glycogen phosphorylase"/>
    <property type="match status" value="1"/>
</dbReference>
<dbReference type="Pfam" id="PF13439">
    <property type="entry name" value="Glyco_transf_4"/>
    <property type="match status" value="1"/>
</dbReference>
<accession>A0A841MXH5</accession>
<feature type="domain" description="Glycosyltransferase subfamily 4-like N-terminal" evidence="2">
    <location>
        <begin position="18"/>
        <end position="180"/>
    </location>
</feature>
<name>A0A841MXH5_9BACT</name>
<dbReference type="AlphaFoldDB" id="A0A841MXH5"/>
<evidence type="ECO:0000259" key="1">
    <source>
        <dbReference type="Pfam" id="PF00534"/>
    </source>
</evidence>
<reference evidence="3 4" key="1">
    <citation type="submission" date="2020-08" db="EMBL/GenBank/DDBJ databases">
        <title>Genomic Encyclopedia of Type Strains, Phase IV (KMG-IV): sequencing the most valuable type-strain genomes for metagenomic binning, comparative biology and taxonomic classification.</title>
        <authorList>
            <person name="Goeker M."/>
        </authorList>
    </citation>
    <scope>NUCLEOTIDE SEQUENCE [LARGE SCALE GENOMIC DNA]</scope>
    <source>
        <strain evidence="3 4">DSM 102044</strain>
    </source>
</reference>
<keyword evidence="4" id="KW-1185">Reference proteome</keyword>
<dbReference type="CDD" id="cd03801">
    <property type="entry name" value="GT4_PimA-like"/>
    <property type="match status" value="1"/>
</dbReference>
<dbReference type="InterPro" id="IPR028098">
    <property type="entry name" value="Glyco_trans_4-like_N"/>
</dbReference>
<keyword evidence="3" id="KW-0808">Transferase</keyword>
<dbReference type="Pfam" id="PF00534">
    <property type="entry name" value="Glycos_transf_1"/>
    <property type="match status" value="1"/>
</dbReference>
<dbReference type="GO" id="GO:0016757">
    <property type="term" value="F:glycosyltransferase activity"/>
    <property type="evidence" value="ECO:0007669"/>
    <property type="project" value="InterPro"/>
</dbReference>
<dbReference type="EMBL" id="JACIJO010000002">
    <property type="protein sequence ID" value="MBB6326711.1"/>
    <property type="molecule type" value="Genomic_DNA"/>
</dbReference>
<evidence type="ECO:0000313" key="3">
    <source>
        <dbReference type="EMBL" id="MBB6326711.1"/>
    </source>
</evidence>
<protein>
    <submittedName>
        <fullName evidence="3">Glycosyltransferase involved in cell wall biosynthesis</fullName>
    </submittedName>
</protein>
<dbReference type="PANTHER" id="PTHR12526:SF627">
    <property type="entry name" value="D-RHAMNOSYLTRANSFERASE WBPZ"/>
    <property type="match status" value="1"/>
</dbReference>
<gene>
    <name evidence="3" type="ORF">FHS59_002339</name>
</gene>
<sequence length="386" mass="43418">MKKSRNVLFLQSSSELYGSGKIIYQVLKIYREEGFNPVVVLTGEGPLADLLEEEGFEIKIQNLGILRRKYVNVKGLINRFGKKLKAYRFLDKLHEEFHFELVYSNTLAVIVGSYWASKNKLPHIWHIHEILLGPKPLVKLLRSMLDKGTPIPIVVSEAVRRHWSGMLEVSKPEVIHNGIPYQEYLKQVSQAKSKIGLPVDKLIVTMVGRINPGKGQLFFLEMARAILKTYPHCYFVLVGDPFPGYESIHEEIKSVIQAADLSGNVVDLGFRTDIETILSATDIFVLPSIMPDSFPTVILEAMASGLPVIATKSGGAEEMVTEGETGFLIPIGNVEKGTAALERLIQSETLRIKMGEAGREKVLREYSFEQFSNKIKNHLWRQIKGN</sequence>